<reference evidence="1 2" key="2">
    <citation type="submission" date="2018-06" db="EMBL/GenBank/DDBJ databases">
        <authorList>
            <person name="Zhirakovskaya E."/>
        </authorList>
    </citation>
    <scope>NUCLEOTIDE SEQUENCE [LARGE SCALE GENOMIC DNA]</scope>
    <source>
        <strain evidence="1 2">FBKL4.011</strain>
    </source>
</reference>
<dbReference type="AlphaFoldDB" id="A0A364K9R6"/>
<name>A0A364K9R6_9BACL</name>
<accession>A0A364K9R6</accession>
<organism evidence="1 2">
    <name type="scientific">Thermoflavimicrobium daqui</name>
    <dbReference type="NCBI Taxonomy" id="2137476"/>
    <lineage>
        <taxon>Bacteria</taxon>
        <taxon>Bacillati</taxon>
        <taxon>Bacillota</taxon>
        <taxon>Bacilli</taxon>
        <taxon>Bacillales</taxon>
        <taxon>Thermoactinomycetaceae</taxon>
        <taxon>Thermoflavimicrobium</taxon>
    </lineage>
</organism>
<gene>
    <name evidence="1" type="ORF">DL897_03105</name>
</gene>
<evidence type="ECO:0008006" key="3">
    <source>
        <dbReference type="Google" id="ProtNLM"/>
    </source>
</evidence>
<reference evidence="1 2" key="1">
    <citation type="submission" date="2018-06" db="EMBL/GenBank/DDBJ databases">
        <title>Thermoflavimicrobium daqus sp. nov., a thermophilic microbe isolated from Moutai-flavour Daqu.</title>
        <authorList>
            <person name="Wang X."/>
            <person name="Zhou H."/>
        </authorList>
    </citation>
    <scope>NUCLEOTIDE SEQUENCE [LARGE SCALE GENOMIC DNA]</scope>
    <source>
        <strain evidence="1 2">FBKL4.011</strain>
    </source>
</reference>
<protein>
    <recommendedName>
        <fullName evidence="3">DUF3891 family protein</fullName>
    </recommendedName>
</protein>
<dbReference type="RefSeq" id="WP_113657644.1">
    <property type="nucleotide sequence ID" value="NZ_KZ845663.1"/>
</dbReference>
<comment type="caution">
    <text evidence="1">The sequence shown here is derived from an EMBL/GenBank/DDBJ whole genome shotgun (WGS) entry which is preliminary data.</text>
</comment>
<dbReference type="EMBL" id="QJKK01000001">
    <property type="protein sequence ID" value="RAL27039.1"/>
    <property type="molecule type" value="Genomic_DNA"/>
</dbReference>
<sequence length="230" mass="27578">MIVRQQEDHFILIPQHDHALVSGEFALHWNHEIVPRKETLYAISYHDVGWKKLDQSVLWDEKTNQPTDFSRYPLKEKIEAYQEGIKIVQSKEPYAGYLCSLHFASFFKNDQSELGMYFFQGELDRQHKLKQHFTRLEMQSMKENFALLQFCDHLSLAICLNEPKKNTHPWYKNGLMYQGVRYHWIWESDTCLRLEPNQFDSSFIIRIPYQVIDKNRQVVNEDVYIYKILA</sequence>
<dbReference type="Proteomes" id="UP000251213">
    <property type="component" value="Unassembled WGS sequence"/>
</dbReference>
<dbReference type="InterPro" id="IPR024992">
    <property type="entry name" value="DUF3891"/>
</dbReference>
<keyword evidence="2" id="KW-1185">Reference proteome</keyword>
<evidence type="ECO:0000313" key="1">
    <source>
        <dbReference type="EMBL" id="RAL27039.1"/>
    </source>
</evidence>
<dbReference type="OrthoDB" id="190426at2"/>
<dbReference type="Pfam" id="PF13030">
    <property type="entry name" value="DUF3891"/>
    <property type="match status" value="1"/>
</dbReference>
<evidence type="ECO:0000313" key="2">
    <source>
        <dbReference type="Proteomes" id="UP000251213"/>
    </source>
</evidence>
<proteinExistence type="predicted"/>